<dbReference type="PANTHER" id="PTHR24096:SF149">
    <property type="entry name" value="AMP-BINDING DOMAIN-CONTAINING PROTEIN-RELATED"/>
    <property type="match status" value="1"/>
</dbReference>
<dbReference type="Gene3D" id="3.30.300.30">
    <property type="match status" value="1"/>
</dbReference>
<accession>A0AAN6DSY1</accession>
<dbReference type="Gene3D" id="3.40.50.12780">
    <property type="entry name" value="N-terminal domain of ligase-like"/>
    <property type="match status" value="1"/>
</dbReference>
<evidence type="ECO:0000313" key="6">
    <source>
        <dbReference type="Proteomes" id="UP001203852"/>
    </source>
</evidence>
<dbReference type="InterPro" id="IPR000873">
    <property type="entry name" value="AMP-dep_synth/lig_dom"/>
</dbReference>
<dbReference type="InterPro" id="IPR042099">
    <property type="entry name" value="ANL_N_sf"/>
</dbReference>
<comment type="caution">
    <text evidence="5">The sequence shown here is derived from an EMBL/GenBank/DDBJ whole genome shotgun (WGS) entry which is preliminary data.</text>
</comment>
<dbReference type="Pfam" id="PF00501">
    <property type="entry name" value="AMP-binding"/>
    <property type="match status" value="1"/>
</dbReference>
<feature type="domain" description="AMP-dependent synthetase/ligase" evidence="3">
    <location>
        <begin position="43"/>
        <end position="401"/>
    </location>
</feature>
<evidence type="ECO:0000259" key="3">
    <source>
        <dbReference type="Pfam" id="PF00501"/>
    </source>
</evidence>
<feature type="domain" description="AMP-binding enzyme C-terminal" evidence="4">
    <location>
        <begin position="452"/>
        <end position="531"/>
    </location>
</feature>
<dbReference type="AlphaFoldDB" id="A0AAN6DSY1"/>
<sequence>MTIFNSDYQIDIPKQDILTFLFTKTPFKNNDPIWLDAINPKLNVTLAKAKELTQRIGQGLRDLGIGSKDGSEDIVLSYIENQVMVAPTTFGVLCASGIHATCPMTATAFELARQIKLSGPKILICSPQTRKVAEEAISQAGNNNIKLLVMMSESLDIVDASGKSIISDKHLQWRRMTDPSVLENTTACLVYSSGTTGVPKGVRITQSNIVANLCQMAYHFDHFAGKAIAEGEYLRMPGIMQNAVVLGITVQTMMALQCGIQVYMFKKFDFDYLIQCIRTYKFSTFFMVPAVWNRISNECSKEDLASSRFCMSGASPLPLPLQLKVQEMLPEGVMLRVNWGMTETTTGAAQPAPTEVDTEGSSGRLLPNLQAVILGGNGETLGVNEDGELCVKGPNIIREYFKNPEATKSAFTPEGWFRTGDVAHFSEDGKLFIVGRSKELLKYKSHQISPTELEGVLGLFPGIADVGIIGVPDGNANDLPRAYVVISQTSQPGSVTEKDIHEFLNPKVSSYKRLRAGIAFVKEIPRNHNGKIMRNVLKEWAEKDVQNNGRAKL</sequence>
<dbReference type="EMBL" id="MU404358">
    <property type="protein sequence ID" value="KAI1610622.1"/>
    <property type="molecule type" value="Genomic_DNA"/>
</dbReference>
<evidence type="ECO:0000259" key="4">
    <source>
        <dbReference type="Pfam" id="PF13193"/>
    </source>
</evidence>
<dbReference type="Pfam" id="PF13193">
    <property type="entry name" value="AMP-binding_C"/>
    <property type="match status" value="1"/>
</dbReference>
<reference evidence="5" key="1">
    <citation type="journal article" date="2022" name="bioRxiv">
        <title>Deciphering the potential niche of two novel black yeast fungi from a biological soil crust based on their genomes, phenotypes, and melanin regulation.</title>
        <authorList>
            <consortium name="DOE Joint Genome Institute"/>
            <person name="Carr E.C."/>
            <person name="Barton Q."/>
            <person name="Grambo S."/>
            <person name="Sullivan M."/>
            <person name="Renfro C.M."/>
            <person name="Kuo A."/>
            <person name="Pangilinan J."/>
            <person name="Lipzen A."/>
            <person name="Keymanesh K."/>
            <person name="Savage E."/>
            <person name="Barry K."/>
            <person name="Grigoriev I.V."/>
            <person name="Riekhof W.R."/>
            <person name="Harris S.S."/>
        </authorList>
    </citation>
    <scope>NUCLEOTIDE SEQUENCE</scope>
    <source>
        <strain evidence="5">JF 03-4F</strain>
    </source>
</reference>
<dbReference type="SUPFAM" id="SSF56801">
    <property type="entry name" value="Acetyl-CoA synthetase-like"/>
    <property type="match status" value="1"/>
</dbReference>
<keyword evidence="2 5" id="KW-0436">Ligase</keyword>
<evidence type="ECO:0000256" key="2">
    <source>
        <dbReference type="ARBA" id="ARBA00022598"/>
    </source>
</evidence>
<dbReference type="InterPro" id="IPR045851">
    <property type="entry name" value="AMP-bd_C_sf"/>
</dbReference>
<name>A0AAN6DSY1_9EURO</name>
<dbReference type="InterPro" id="IPR020845">
    <property type="entry name" value="AMP-binding_CS"/>
</dbReference>
<dbReference type="GO" id="GO:0019748">
    <property type="term" value="P:secondary metabolic process"/>
    <property type="evidence" value="ECO:0007669"/>
    <property type="project" value="TreeGrafter"/>
</dbReference>
<dbReference type="GO" id="GO:0016405">
    <property type="term" value="F:CoA-ligase activity"/>
    <property type="evidence" value="ECO:0007669"/>
    <property type="project" value="TreeGrafter"/>
</dbReference>
<evidence type="ECO:0000256" key="1">
    <source>
        <dbReference type="ARBA" id="ARBA00006432"/>
    </source>
</evidence>
<organism evidence="5 6">
    <name type="scientific">Exophiala viscosa</name>
    <dbReference type="NCBI Taxonomy" id="2486360"/>
    <lineage>
        <taxon>Eukaryota</taxon>
        <taxon>Fungi</taxon>
        <taxon>Dikarya</taxon>
        <taxon>Ascomycota</taxon>
        <taxon>Pezizomycotina</taxon>
        <taxon>Eurotiomycetes</taxon>
        <taxon>Chaetothyriomycetidae</taxon>
        <taxon>Chaetothyriales</taxon>
        <taxon>Herpotrichiellaceae</taxon>
        <taxon>Exophiala</taxon>
    </lineage>
</organism>
<protein>
    <submittedName>
        <fullName evidence="5">4-coumarate-CoA ligase</fullName>
    </submittedName>
</protein>
<dbReference type="InterPro" id="IPR025110">
    <property type="entry name" value="AMP-bd_C"/>
</dbReference>
<evidence type="ECO:0000313" key="5">
    <source>
        <dbReference type="EMBL" id="KAI1610622.1"/>
    </source>
</evidence>
<gene>
    <name evidence="5" type="ORF">EDD36DRAFT_498462</name>
</gene>
<keyword evidence="6" id="KW-1185">Reference proteome</keyword>
<proteinExistence type="inferred from homology"/>
<comment type="similarity">
    <text evidence="1">Belongs to the ATP-dependent AMP-binding enzyme family.</text>
</comment>
<dbReference type="Proteomes" id="UP001203852">
    <property type="component" value="Unassembled WGS sequence"/>
</dbReference>
<dbReference type="PROSITE" id="PS00455">
    <property type="entry name" value="AMP_BINDING"/>
    <property type="match status" value="1"/>
</dbReference>
<dbReference type="PANTHER" id="PTHR24096">
    <property type="entry name" value="LONG-CHAIN-FATTY-ACID--COA LIGASE"/>
    <property type="match status" value="1"/>
</dbReference>